<keyword evidence="4" id="KW-1185">Reference proteome</keyword>
<dbReference type="Pfam" id="PF01075">
    <property type="entry name" value="Glyco_transf_9"/>
    <property type="match status" value="1"/>
</dbReference>
<dbReference type="Proteomes" id="UP000035337">
    <property type="component" value="Chromosome"/>
</dbReference>
<evidence type="ECO:0000256" key="2">
    <source>
        <dbReference type="ARBA" id="ARBA00022679"/>
    </source>
</evidence>
<dbReference type="Gene3D" id="3.40.50.2000">
    <property type="entry name" value="Glycogen Phosphorylase B"/>
    <property type="match status" value="2"/>
</dbReference>
<evidence type="ECO:0000256" key="1">
    <source>
        <dbReference type="ARBA" id="ARBA00022676"/>
    </source>
</evidence>
<dbReference type="AlphaFoldDB" id="A0A0G3WG22"/>
<keyword evidence="1" id="KW-0328">Glycosyltransferase</keyword>
<protein>
    <submittedName>
        <fullName evidence="3">Lipopolysaccharide heptosyltransferase</fullName>
    </submittedName>
</protein>
<dbReference type="PANTHER" id="PTHR30160:SF15">
    <property type="entry name" value="GLYCOSYLTRANSFERASE HI_0523-RELATED"/>
    <property type="match status" value="1"/>
</dbReference>
<dbReference type="KEGG" id="epo:Epro_0192"/>
<dbReference type="EMBL" id="CP009498">
    <property type="protein sequence ID" value="AKL97571.1"/>
    <property type="molecule type" value="Genomic_DNA"/>
</dbReference>
<dbReference type="PANTHER" id="PTHR30160">
    <property type="entry name" value="TETRAACYLDISACCHARIDE 4'-KINASE-RELATED"/>
    <property type="match status" value="1"/>
</dbReference>
<dbReference type="InterPro" id="IPR051199">
    <property type="entry name" value="LPS_LOS_Heptosyltrfase"/>
</dbReference>
<dbReference type="SUPFAM" id="SSF53756">
    <property type="entry name" value="UDP-Glycosyltransferase/glycogen phosphorylase"/>
    <property type="match status" value="1"/>
</dbReference>
<accession>A0A0G3WG22</accession>
<keyword evidence="2 3" id="KW-0808">Transferase</keyword>
<name>A0A0G3WG22_9BACT</name>
<dbReference type="CDD" id="cd03789">
    <property type="entry name" value="GT9_LPS_heptosyltransferase"/>
    <property type="match status" value="1"/>
</dbReference>
<dbReference type="OrthoDB" id="9797795at2"/>
<gene>
    <name evidence="3" type="primary">rfaK</name>
    <name evidence="3" type="ORF">Epro_0192</name>
</gene>
<proteinExistence type="predicted"/>
<dbReference type="GO" id="GO:0009244">
    <property type="term" value="P:lipopolysaccharide core region biosynthetic process"/>
    <property type="evidence" value="ECO:0007669"/>
    <property type="project" value="TreeGrafter"/>
</dbReference>
<dbReference type="STRING" id="1408281.Epro_0192"/>
<organism evidence="3 4">
    <name type="scientific">Endomicrobium proavitum</name>
    <dbReference type="NCBI Taxonomy" id="1408281"/>
    <lineage>
        <taxon>Bacteria</taxon>
        <taxon>Pseudomonadati</taxon>
        <taxon>Elusimicrobiota</taxon>
        <taxon>Endomicrobiia</taxon>
        <taxon>Endomicrobiales</taxon>
        <taxon>Endomicrobiaceae</taxon>
        <taxon>Endomicrobium</taxon>
    </lineage>
</organism>
<evidence type="ECO:0000313" key="4">
    <source>
        <dbReference type="Proteomes" id="UP000035337"/>
    </source>
</evidence>
<reference evidence="3 4" key="1">
    <citation type="submission" date="2014-09" db="EMBL/GenBank/DDBJ databases">
        <title>Complete genome sequence of Endomicrobium proavitum.</title>
        <authorList>
            <person name="Zheng H."/>
        </authorList>
    </citation>
    <scope>NUCLEOTIDE SEQUENCE [LARGE SCALE GENOMIC DNA]</scope>
    <source>
        <strain evidence="3 4">Rsa215</strain>
    </source>
</reference>
<dbReference type="GO" id="GO:0005829">
    <property type="term" value="C:cytosol"/>
    <property type="evidence" value="ECO:0007669"/>
    <property type="project" value="TreeGrafter"/>
</dbReference>
<dbReference type="InterPro" id="IPR002201">
    <property type="entry name" value="Glyco_trans_9"/>
</dbReference>
<sequence length="354" mass="41009">MGKVKETTRKFRRSFGKFLFDKRNKSLKTLDMNNVKSILFVRYDDKIGDMVTATSLFREIKKKYPNVKIKVFCGVKSAEVIKNNPNVDKIYLIYKRFWDMFTYLEIRNKIDIAFDFDSVAPKFSHLLRWRIIKPKLIIGLNKEDYNIYDLSINLSDDEIYNKHITYRYKIFLYAFGIQALNFDYDIFIPQETDNKYRAIVAEFNDKKKIVINPSADNIGKCLSKNQIEGLINGILKSQDAHIFLLCFGKIYEDIKYLQSNKVNIVKVSSILESASIIKHSDMVITPDTSIVHVASAFKKKTIALYCQWAANQIIWAPNNPNAIVLTPELNNGDIANIVPSIKVEKILDVLKNFI</sequence>
<dbReference type="RefSeq" id="WP_052569758.1">
    <property type="nucleotide sequence ID" value="NZ_CP009498.1"/>
</dbReference>
<evidence type="ECO:0000313" key="3">
    <source>
        <dbReference type="EMBL" id="AKL97571.1"/>
    </source>
</evidence>
<dbReference type="GO" id="GO:0008713">
    <property type="term" value="F:ADP-heptose-lipopolysaccharide heptosyltransferase activity"/>
    <property type="evidence" value="ECO:0007669"/>
    <property type="project" value="TreeGrafter"/>
</dbReference>